<evidence type="ECO:0000256" key="7">
    <source>
        <dbReference type="SAM" id="MobiDB-lite"/>
    </source>
</evidence>
<keyword evidence="10" id="KW-1185">Reference proteome</keyword>
<dbReference type="GeneID" id="66978383"/>
<feature type="transmembrane region" description="Helical" evidence="8">
    <location>
        <begin position="115"/>
        <end position="134"/>
    </location>
</feature>
<organism evidence="9 10">
    <name type="scientific">Aspergillus chevalieri</name>
    <name type="common">Eurotium chevalieri</name>
    <dbReference type="NCBI Taxonomy" id="182096"/>
    <lineage>
        <taxon>Eukaryota</taxon>
        <taxon>Fungi</taxon>
        <taxon>Dikarya</taxon>
        <taxon>Ascomycota</taxon>
        <taxon>Pezizomycotina</taxon>
        <taxon>Eurotiomycetes</taxon>
        <taxon>Eurotiomycetidae</taxon>
        <taxon>Eurotiales</taxon>
        <taxon>Aspergillaceae</taxon>
        <taxon>Aspergillus</taxon>
        <taxon>Aspergillus subgen. Aspergillus</taxon>
    </lineage>
</organism>
<feature type="transmembrane region" description="Helical" evidence="8">
    <location>
        <begin position="521"/>
        <end position="544"/>
    </location>
</feature>
<dbReference type="PANTHER" id="PTHR42810">
    <property type="entry name" value="PURINE PERMEASE C1399.01C-RELATED"/>
    <property type="match status" value="1"/>
</dbReference>
<evidence type="ECO:0000313" key="9">
    <source>
        <dbReference type="EMBL" id="BCR84024.1"/>
    </source>
</evidence>
<dbReference type="PANTHER" id="PTHR42810:SF2">
    <property type="entry name" value="PURINE PERMEASE C1399.01C-RELATED"/>
    <property type="match status" value="1"/>
</dbReference>
<keyword evidence="4 8" id="KW-0812">Transmembrane</keyword>
<reference evidence="9" key="2">
    <citation type="submission" date="2021-02" db="EMBL/GenBank/DDBJ databases">
        <title>Aspergillus chevalieri M1 genome sequence.</title>
        <authorList>
            <person name="Kadooka C."/>
            <person name="Mori K."/>
            <person name="Futagami T."/>
        </authorList>
    </citation>
    <scope>NUCLEOTIDE SEQUENCE</scope>
    <source>
        <strain evidence="9">M1</strain>
    </source>
</reference>
<feature type="transmembrane region" description="Helical" evidence="8">
    <location>
        <begin position="303"/>
        <end position="322"/>
    </location>
</feature>
<name>A0A7R7VHV0_ASPCH</name>
<evidence type="ECO:0000256" key="6">
    <source>
        <dbReference type="ARBA" id="ARBA00023136"/>
    </source>
</evidence>
<protein>
    <recommendedName>
        <fullName evidence="11">Purine permease</fullName>
    </recommendedName>
</protein>
<feature type="transmembrane region" description="Helical" evidence="8">
    <location>
        <begin position="221"/>
        <end position="239"/>
    </location>
</feature>
<feature type="transmembrane region" description="Helical" evidence="8">
    <location>
        <begin position="342"/>
        <end position="365"/>
    </location>
</feature>
<proteinExistence type="inferred from homology"/>
<dbReference type="RefSeq" id="XP_043132546.1">
    <property type="nucleotide sequence ID" value="XM_043275994.1"/>
</dbReference>
<gene>
    <name evidence="9" type="ORF">ACHE_11426A</name>
</gene>
<keyword evidence="6 8" id="KW-0472">Membrane</keyword>
<feature type="transmembrane region" description="Helical" evidence="8">
    <location>
        <begin position="74"/>
        <end position="95"/>
    </location>
</feature>
<dbReference type="AlphaFoldDB" id="A0A7R7VHV0"/>
<dbReference type="InterPro" id="IPR006042">
    <property type="entry name" value="Xan_ur_permease"/>
</dbReference>
<accession>A0A7R7VHV0</accession>
<reference evidence="9" key="1">
    <citation type="submission" date="2021-01" db="EMBL/GenBank/DDBJ databases">
        <authorList>
            <consortium name="Aspergillus chevalieri M1 genome sequencing consortium"/>
            <person name="Kazuki M."/>
            <person name="Futagami T."/>
        </authorList>
    </citation>
    <scope>NUCLEOTIDE SEQUENCE</scope>
    <source>
        <strain evidence="9">M1</strain>
    </source>
</reference>
<sequence length="582" mass="62274">MSISVHSTGEPDTVGPYPHPRKTIRQRLESLRRAFTTRDGLIGDYDYASLFRPEIPFVKRTPRAMPFFGLNDPIPVLLAVILGVQHALALLGGLISPPKILSSSMNLDTIQSQYLVSTALIVSGILSMVQIIRFRIYNTPYYIGTGVISMVGVSFSIITVASKGVNQMYENGFCPTADDGTKLPCPDAYGAFLGTSACCALIEVLLSFIPPAAIKKIFPPIVTGPTIMLIGTSLLQTGFEQWAGGSSDCMSRPESGQYVLCPSVDAPHALPWGSAEFVGLGFLVFVTILICERFGAPIMKSCAVIIGLLIGCIVAAACGYFDGTEISEAPVASFIWVHTFKLQVYGPLVLPLLAVFILCACEAVGDVTATCDVSRLEVEGKVFNSRIQGCMLSDGLGCIFAALGTMTPMTTFAQNNGVIALTRCANRAAGFCCCLFLIIAGIFAKFAAAIVAIPDPVMGGMTTFLFSSVLVSGLAIVAKIPFNRRNRFILTASLALGYGATLVPSWFSYVFHETDNRSLQGLFDAIVLVLETGFAVTAFVAMILHNIMPDEIMDTFTVDVVDGHAPAESSTRAYQLEQMGGK</sequence>
<evidence type="ECO:0000256" key="2">
    <source>
        <dbReference type="ARBA" id="ARBA00008821"/>
    </source>
</evidence>
<dbReference type="GO" id="GO:0000324">
    <property type="term" value="C:fungal-type vacuole"/>
    <property type="evidence" value="ECO:0007669"/>
    <property type="project" value="TreeGrafter"/>
</dbReference>
<evidence type="ECO:0000256" key="5">
    <source>
        <dbReference type="ARBA" id="ARBA00022989"/>
    </source>
</evidence>
<dbReference type="NCBIfam" id="TIGR00801">
    <property type="entry name" value="ncs2"/>
    <property type="match status" value="1"/>
</dbReference>
<dbReference type="PROSITE" id="PS01116">
    <property type="entry name" value="XANTH_URACIL_PERMASE"/>
    <property type="match status" value="1"/>
</dbReference>
<dbReference type="GO" id="GO:0005886">
    <property type="term" value="C:plasma membrane"/>
    <property type="evidence" value="ECO:0007669"/>
    <property type="project" value="TreeGrafter"/>
</dbReference>
<keyword evidence="5 8" id="KW-1133">Transmembrane helix</keyword>
<evidence type="ECO:0000256" key="1">
    <source>
        <dbReference type="ARBA" id="ARBA00004141"/>
    </source>
</evidence>
<comment type="subcellular location">
    <subcellularLocation>
        <location evidence="1">Membrane</location>
        <topology evidence="1">Multi-pass membrane protein</topology>
    </subcellularLocation>
</comment>
<feature type="transmembrane region" description="Helical" evidence="8">
    <location>
        <begin position="188"/>
        <end position="209"/>
    </location>
</feature>
<dbReference type="EMBL" id="AP024416">
    <property type="protein sequence ID" value="BCR84024.1"/>
    <property type="molecule type" value="Genomic_DNA"/>
</dbReference>
<feature type="transmembrane region" description="Helical" evidence="8">
    <location>
        <begin position="457"/>
        <end position="477"/>
    </location>
</feature>
<dbReference type="Pfam" id="PF00860">
    <property type="entry name" value="Xan_ur_permease"/>
    <property type="match status" value="1"/>
</dbReference>
<feature type="transmembrane region" description="Helical" evidence="8">
    <location>
        <begin position="489"/>
        <end position="509"/>
    </location>
</feature>
<evidence type="ECO:0000256" key="4">
    <source>
        <dbReference type="ARBA" id="ARBA00022692"/>
    </source>
</evidence>
<feature type="transmembrane region" description="Helical" evidence="8">
    <location>
        <begin position="141"/>
        <end position="161"/>
    </location>
</feature>
<dbReference type="KEGG" id="ache:ACHE_11426A"/>
<feature type="transmembrane region" description="Helical" evidence="8">
    <location>
        <begin position="428"/>
        <end position="451"/>
    </location>
</feature>
<keyword evidence="3" id="KW-0813">Transport</keyword>
<dbReference type="GO" id="GO:0042907">
    <property type="term" value="F:xanthine transmembrane transporter activity"/>
    <property type="evidence" value="ECO:0007669"/>
    <property type="project" value="TreeGrafter"/>
</dbReference>
<evidence type="ECO:0000256" key="3">
    <source>
        <dbReference type="ARBA" id="ARBA00022448"/>
    </source>
</evidence>
<dbReference type="Proteomes" id="UP000637239">
    <property type="component" value="Chromosome 1"/>
</dbReference>
<feature type="region of interest" description="Disordered" evidence="7">
    <location>
        <begin position="1"/>
        <end position="20"/>
    </location>
</feature>
<evidence type="ECO:0000256" key="8">
    <source>
        <dbReference type="SAM" id="Phobius"/>
    </source>
</evidence>
<evidence type="ECO:0000313" key="10">
    <source>
        <dbReference type="Proteomes" id="UP000637239"/>
    </source>
</evidence>
<dbReference type="InterPro" id="IPR006043">
    <property type="entry name" value="NCS2"/>
</dbReference>
<feature type="transmembrane region" description="Helical" evidence="8">
    <location>
        <begin position="272"/>
        <end position="291"/>
    </location>
</feature>
<comment type="similarity">
    <text evidence="2">Belongs to the nucleobase:cation symporter-2 (NCS2) (TC 2.A.40) family.</text>
</comment>
<evidence type="ECO:0008006" key="11">
    <source>
        <dbReference type="Google" id="ProtNLM"/>
    </source>
</evidence>